<proteinExistence type="predicted"/>
<reference evidence="1" key="1">
    <citation type="submission" date="2018-05" db="EMBL/GenBank/DDBJ databases">
        <authorList>
            <person name="Lanie J.A."/>
            <person name="Ng W.-L."/>
            <person name="Kazmierczak K.M."/>
            <person name="Andrzejewski T.M."/>
            <person name="Davidsen T.M."/>
            <person name="Wayne K.J."/>
            <person name="Tettelin H."/>
            <person name="Glass J.I."/>
            <person name="Rusch D."/>
            <person name="Podicherti R."/>
            <person name="Tsui H.-C.T."/>
            <person name="Winkler M.E."/>
        </authorList>
    </citation>
    <scope>NUCLEOTIDE SEQUENCE</scope>
</reference>
<gene>
    <name evidence="1" type="ORF">METZ01_LOCUS247975</name>
</gene>
<organism evidence="1">
    <name type="scientific">marine metagenome</name>
    <dbReference type="NCBI Taxonomy" id="408172"/>
    <lineage>
        <taxon>unclassified sequences</taxon>
        <taxon>metagenomes</taxon>
        <taxon>ecological metagenomes</taxon>
    </lineage>
</organism>
<dbReference type="EMBL" id="UINC01065445">
    <property type="protein sequence ID" value="SVB95121.1"/>
    <property type="molecule type" value="Genomic_DNA"/>
</dbReference>
<dbReference type="AlphaFoldDB" id="A0A382I8T5"/>
<name>A0A382I8T5_9ZZZZ</name>
<accession>A0A382I8T5</accession>
<sequence>MKQIFLLLLLFLLPSCTGTLATLSYGKSIADIFSFFLTEKTTTEHGMDLITGQDCKFLYVLKEKDLTSVCKEKTAIADKEKTRVQLGHSWVIRHWTNPMCRSCDI</sequence>
<protein>
    <submittedName>
        <fullName evidence="1">Uncharacterized protein</fullName>
    </submittedName>
</protein>
<evidence type="ECO:0000313" key="1">
    <source>
        <dbReference type="EMBL" id="SVB95121.1"/>
    </source>
</evidence>